<dbReference type="Pfam" id="PF11746">
    <property type="entry name" value="DUF3303"/>
    <property type="match status" value="1"/>
</dbReference>
<dbReference type="EMBL" id="CAGS01000460">
    <property type="protein sequence ID" value="CCF85534.1"/>
    <property type="molecule type" value="Genomic_DNA"/>
</dbReference>
<evidence type="ECO:0000313" key="1">
    <source>
        <dbReference type="EMBL" id="CCF85534.1"/>
    </source>
</evidence>
<dbReference type="Proteomes" id="UP000004221">
    <property type="component" value="Unassembled WGS sequence"/>
</dbReference>
<dbReference type="RefSeq" id="WP_008480509.1">
    <property type="nucleotide sequence ID" value="NZ_CAGS01000460.1"/>
</dbReference>
<reference evidence="1 2" key="1">
    <citation type="journal article" date="2012" name="ISME J.">
        <title>Nitrification expanded: discovery, physiology and genomics of a nitrite-oxidizing bacterium from the phylum Chloroflexi.</title>
        <authorList>
            <person name="Sorokin D.Y."/>
            <person name="Lucker S."/>
            <person name="Vejmelkova D."/>
            <person name="Kostrikina N.A."/>
            <person name="Kleerebezem R."/>
            <person name="Rijpstra W.I."/>
            <person name="Damste J.S."/>
            <person name="Le Paslier D."/>
            <person name="Muyzer G."/>
            <person name="Wagner M."/>
            <person name="van Loosdrecht M.C."/>
            <person name="Daims H."/>
        </authorList>
    </citation>
    <scope>NUCLEOTIDE SEQUENCE [LARGE SCALE GENOMIC DNA]</scope>
    <source>
        <strain evidence="2">none</strain>
    </source>
</reference>
<dbReference type="InterPro" id="IPR021734">
    <property type="entry name" value="DUF3303"/>
</dbReference>
<comment type="caution">
    <text evidence="1">The sequence shown here is derived from an EMBL/GenBank/DDBJ whole genome shotgun (WGS) entry which is preliminary data.</text>
</comment>
<protein>
    <recommendedName>
        <fullName evidence="3">Panthothenate synthetase</fullName>
    </recommendedName>
</protein>
<proteinExistence type="predicted"/>
<dbReference type="AlphaFoldDB" id="I4ELH2"/>
<sequence length="105" mass="11343">MRFLLKVTIPTEAGNAGIKSGKLMKTIQSALEQLKPEAAYFTEVDGKRTGFIVTDLKNPSQIPAVAEPFFLGLDATVEFHPAMTPEDLMKAGPGIEQAVKTYGSM</sequence>
<accession>I4ELH2</accession>
<evidence type="ECO:0008006" key="3">
    <source>
        <dbReference type="Google" id="ProtNLM"/>
    </source>
</evidence>
<gene>
    <name evidence="1" type="ORF">NITHO_5120005</name>
</gene>
<keyword evidence="2" id="KW-1185">Reference proteome</keyword>
<organism evidence="1 2">
    <name type="scientific">Nitrolancea hollandica Lb</name>
    <dbReference type="NCBI Taxonomy" id="1129897"/>
    <lineage>
        <taxon>Bacteria</taxon>
        <taxon>Pseudomonadati</taxon>
        <taxon>Thermomicrobiota</taxon>
        <taxon>Thermomicrobia</taxon>
        <taxon>Sphaerobacterales</taxon>
        <taxon>Sphaerobacterineae</taxon>
        <taxon>Sphaerobacteraceae</taxon>
        <taxon>Nitrolancea</taxon>
    </lineage>
</organism>
<evidence type="ECO:0000313" key="2">
    <source>
        <dbReference type="Proteomes" id="UP000004221"/>
    </source>
</evidence>
<name>I4ELH2_9BACT</name>
<dbReference type="OrthoDB" id="120749at2"/>